<protein>
    <recommendedName>
        <fullName evidence="1">WWE domain-containing protein</fullName>
    </recommendedName>
</protein>
<dbReference type="AlphaFoldDB" id="A0A8S3H6S8"/>
<dbReference type="Pfam" id="PF02825">
    <property type="entry name" value="WWE"/>
    <property type="match status" value="1"/>
</dbReference>
<dbReference type="EMBL" id="CAJOBI010316026">
    <property type="protein sequence ID" value="CAF5177045.1"/>
    <property type="molecule type" value="Genomic_DNA"/>
</dbReference>
<feature type="domain" description="WWE" evidence="1">
    <location>
        <begin position="3"/>
        <end position="48"/>
    </location>
</feature>
<comment type="caution">
    <text evidence="2">The sequence shown here is derived from an EMBL/GenBank/DDBJ whole genome shotgun (WGS) entry which is preliminary data.</text>
</comment>
<organism evidence="2 3">
    <name type="scientific">Rotaria magnacalcarata</name>
    <dbReference type="NCBI Taxonomy" id="392030"/>
    <lineage>
        <taxon>Eukaryota</taxon>
        <taxon>Metazoa</taxon>
        <taxon>Spiralia</taxon>
        <taxon>Gnathifera</taxon>
        <taxon>Rotifera</taxon>
        <taxon>Eurotatoria</taxon>
        <taxon>Bdelloidea</taxon>
        <taxon>Philodinida</taxon>
        <taxon>Philodinidae</taxon>
        <taxon>Rotaria</taxon>
    </lineage>
</organism>
<sequence>MIQQAIETAFQAYSSGIGESSVVIRFPGRPEQYELDFVNGRQTNKSSGE</sequence>
<evidence type="ECO:0000313" key="2">
    <source>
        <dbReference type="EMBL" id="CAF5177045.1"/>
    </source>
</evidence>
<dbReference type="InterPro" id="IPR004170">
    <property type="entry name" value="WWE_dom"/>
</dbReference>
<gene>
    <name evidence="2" type="ORF">SMN809_LOCUS67777</name>
</gene>
<feature type="non-terminal residue" evidence="2">
    <location>
        <position position="49"/>
    </location>
</feature>
<name>A0A8S3H6S8_9BILA</name>
<accession>A0A8S3H6S8</accession>
<proteinExistence type="predicted"/>
<reference evidence="2" key="1">
    <citation type="submission" date="2021-02" db="EMBL/GenBank/DDBJ databases">
        <authorList>
            <person name="Nowell W R."/>
        </authorList>
    </citation>
    <scope>NUCLEOTIDE SEQUENCE</scope>
</reference>
<dbReference type="Proteomes" id="UP000676336">
    <property type="component" value="Unassembled WGS sequence"/>
</dbReference>
<evidence type="ECO:0000313" key="3">
    <source>
        <dbReference type="Proteomes" id="UP000676336"/>
    </source>
</evidence>
<evidence type="ECO:0000259" key="1">
    <source>
        <dbReference type="Pfam" id="PF02825"/>
    </source>
</evidence>